<protein>
    <submittedName>
        <fullName evidence="1">Uncharacterized protein</fullName>
    </submittedName>
</protein>
<proteinExistence type="predicted"/>
<accession>A0A6G6SMY4</accession>
<dbReference type="Proteomes" id="UP000503287">
    <property type="component" value="Chromosome"/>
</dbReference>
<sequence length="105" mass="12419">MIEQFDTQMLEVFGLKPENFDVDFLQWTYTFIKKSIKLDLVYSMDKTISTSLYVNNTLTVFCFGYGLKLLRIDNDKIYGETDFNGIKRSLEIDPLNITFKWEDSF</sequence>
<dbReference type="AlphaFoldDB" id="A0A6G6SMY4"/>
<dbReference type="EMBL" id="CP047344">
    <property type="protein sequence ID" value="QIF95050.1"/>
    <property type="molecule type" value="Genomic_DNA"/>
</dbReference>
<evidence type="ECO:0000313" key="1">
    <source>
        <dbReference type="EMBL" id="QIF95050.1"/>
    </source>
</evidence>
<gene>
    <name evidence="1" type="ORF">GTH24_14600</name>
</gene>
<dbReference type="RefSeq" id="WP_072070801.1">
    <property type="nucleotide sequence ID" value="NZ_CP047344.1"/>
</dbReference>
<evidence type="ECO:0000313" key="2">
    <source>
        <dbReference type="Proteomes" id="UP000503287"/>
    </source>
</evidence>
<organism evidence="1 2">
    <name type="scientific">Proteus vulgaris</name>
    <dbReference type="NCBI Taxonomy" id="585"/>
    <lineage>
        <taxon>Bacteria</taxon>
        <taxon>Pseudomonadati</taxon>
        <taxon>Pseudomonadota</taxon>
        <taxon>Gammaproteobacteria</taxon>
        <taxon>Enterobacterales</taxon>
        <taxon>Morganellaceae</taxon>
        <taxon>Proteus</taxon>
    </lineage>
</organism>
<reference evidence="1 2" key="1">
    <citation type="submission" date="2020-01" db="EMBL/GenBank/DDBJ databases">
        <title>The genomic epidemiology of tigecycline resistance gene tet(X) variants in a swine farm in China.</title>
        <authorList>
            <person name="Peng K."/>
            <person name="Li R."/>
        </authorList>
    </citation>
    <scope>NUCLEOTIDE SEQUENCE [LARGE SCALE GENOMIC DNA]</scope>
    <source>
        <strain evidence="1 2">ZN3</strain>
    </source>
</reference>
<keyword evidence="2" id="KW-1185">Reference proteome</keyword>
<name>A0A6G6SMY4_PROVU</name>